<evidence type="ECO:0000313" key="3">
    <source>
        <dbReference type="Proteomes" id="UP000266673"/>
    </source>
</evidence>
<reference evidence="2 3" key="1">
    <citation type="submission" date="2018-06" db="EMBL/GenBank/DDBJ databases">
        <title>Comparative genomics reveals the genomic features of Rhizophagus irregularis, R. cerebriforme, R. diaphanum and Gigaspora rosea, and their symbiotic lifestyle signature.</title>
        <authorList>
            <person name="Morin E."/>
            <person name="San Clemente H."/>
            <person name="Chen E.C.H."/>
            <person name="De La Providencia I."/>
            <person name="Hainaut M."/>
            <person name="Kuo A."/>
            <person name="Kohler A."/>
            <person name="Murat C."/>
            <person name="Tang N."/>
            <person name="Roy S."/>
            <person name="Loubradou J."/>
            <person name="Henrissat B."/>
            <person name="Grigoriev I.V."/>
            <person name="Corradi N."/>
            <person name="Roux C."/>
            <person name="Martin F.M."/>
        </authorList>
    </citation>
    <scope>NUCLEOTIDE SEQUENCE [LARGE SCALE GENOMIC DNA]</scope>
    <source>
        <strain evidence="2 3">DAOM 194757</strain>
    </source>
</reference>
<dbReference type="Proteomes" id="UP000266673">
    <property type="component" value="Unassembled WGS sequence"/>
</dbReference>
<evidence type="ECO:0000313" key="2">
    <source>
        <dbReference type="EMBL" id="RIB09373.1"/>
    </source>
</evidence>
<evidence type="ECO:0000256" key="1">
    <source>
        <dbReference type="SAM" id="SignalP"/>
    </source>
</evidence>
<proteinExistence type="predicted"/>
<evidence type="ECO:0008006" key="4">
    <source>
        <dbReference type="Google" id="ProtNLM"/>
    </source>
</evidence>
<feature type="chain" id="PRO_5017197714" description="MD-2-related lipid-recognition domain-containing protein" evidence="1">
    <location>
        <begin position="20"/>
        <end position="132"/>
    </location>
</feature>
<dbReference type="EMBL" id="QKWP01001384">
    <property type="protein sequence ID" value="RIB09373.1"/>
    <property type="molecule type" value="Genomic_DNA"/>
</dbReference>
<accession>A0A397UPP5</accession>
<protein>
    <recommendedName>
        <fullName evidence="4">MD-2-related lipid-recognition domain-containing protein</fullName>
    </recommendedName>
</protein>
<keyword evidence="1" id="KW-0732">Signal</keyword>
<name>A0A397UPP5_9GLOM</name>
<keyword evidence="3" id="KW-1185">Reference proteome</keyword>
<feature type="signal peptide" evidence="1">
    <location>
        <begin position="1"/>
        <end position="19"/>
    </location>
</feature>
<dbReference type="AlphaFoldDB" id="A0A397UPP5"/>
<comment type="caution">
    <text evidence="2">The sequence shown here is derived from an EMBL/GenBank/DDBJ whole genome shotgun (WGS) entry which is preliminary data.</text>
</comment>
<gene>
    <name evidence="2" type="ORF">C2G38_2108753</name>
</gene>
<sequence>MKNFIFASILLALLLTVNAAPFQLNKRATTFIPCHFDEPVDFIGVKIGTDPPESGKNESFDYFDEKTGNQLGESYNQTFTDSIKAGNPFNISASDVPTPQLPDSYILGVFVGDPSEKTPFGCATAVVGKSSE</sequence>
<organism evidence="2 3">
    <name type="scientific">Gigaspora rosea</name>
    <dbReference type="NCBI Taxonomy" id="44941"/>
    <lineage>
        <taxon>Eukaryota</taxon>
        <taxon>Fungi</taxon>
        <taxon>Fungi incertae sedis</taxon>
        <taxon>Mucoromycota</taxon>
        <taxon>Glomeromycotina</taxon>
        <taxon>Glomeromycetes</taxon>
        <taxon>Diversisporales</taxon>
        <taxon>Gigasporaceae</taxon>
        <taxon>Gigaspora</taxon>
    </lineage>
</organism>